<sequence length="93" mass="10733">MPFPAMREFIIQVSTNANVQMRGASYWKKHWNHQPVAEKITMDPCRIDDYSQDDATKCVKRFRLLPGRVSCDSGGSHRTFVECAENLMSLRLN</sequence>
<keyword evidence="2" id="KW-1185">Reference proteome</keyword>
<evidence type="ECO:0000313" key="1">
    <source>
        <dbReference type="EMBL" id="GBN58795.1"/>
    </source>
</evidence>
<protein>
    <submittedName>
        <fullName evidence="1">Uncharacterized protein</fullName>
    </submittedName>
</protein>
<evidence type="ECO:0000313" key="2">
    <source>
        <dbReference type="Proteomes" id="UP000499080"/>
    </source>
</evidence>
<organism evidence="1 2">
    <name type="scientific">Araneus ventricosus</name>
    <name type="common">Orbweaver spider</name>
    <name type="synonym">Epeira ventricosa</name>
    <dbReference type="NCBI Taxonomy" id="182803"/>
    <lineage>
        <taxon>Eukaryota</taxon>
        <taxon>Metazoa</taxon>
        <taxon>Ecdysozoa</taxon>
        <taxon>Arthropoda</taxon>
        <taxon>Chelicerata</taxon>
        <taxon>Arachnida</taxon>
        <taxon>Araneae</taxon>
        <taxon>Araneomorphae</taxon>
        <taxon>Entelegynae</taxon>
        <taxon>Araneoidea</taxon>
        <taxon>Araneidae</taxon>
        <taxon>Araneus</taxon>
    </lineage>
</organism>
<dbReference type="AlphaFoldDB" id="A0A4Y2Q3R0"/>
<dbReference type="EMBL" id="BGPR01012999">
    <property type="protein sequence ID" value="GBN58795.1"/>
    <property type="molecule type" value="Genomic_DNA"/>
</dbReference>
<proteinExistence type="predicted"/>
<dbReference type="Proteomes" id="UP000499080">
    <property type="component" value="Unassembled WGS sequence"/>
</dbReference>
<comment type="caution">
    <text evidence="1">The sequence shown here is derived from an EMBL/GenBank/DDBJ whole genome shotgun (WGS) entry which is preliminary data.</text>
</comment>
<accession>A0A4Y2Q3R0</accession>
<reference evidence="1 2" key="1">
    <citation type="journal article" date="2019" name="Sci. Rep.">
        <title>Orb-weaving spider Araneus ventricosus genome elucidates the spidroin gene catalogue.</title>
        <authorList>
            <person name="Kono N."/>
            <person name="Nakamura H."/>
            <person name="Ohtoshi R."/>
            <person name="Moran D.A.P."/>
            <person name="Shinohara A."/>
            <person name="Yoshida Y."/>
            <person name="Fujiwara M."/>
            <person name="Mori M."/>
            <person name="Tomita M."/>
            <person name="Arakawa K."/>
        </authorList>
    </citation>
    <scope>NUCLEOTIDE SEQUENCE [LARGE SCALE GENOMIC DNA]</scope>
</reference>
<gene>
    <name evidence="1" type="ORF">AVEN_9511_1</name>
</gene>
<name>A0A4Y2Q3R0_ARAVE</name>